<reference evidence="1" key="1">
    <citation type="submission" date="2020-08" db="EMBL/GenBank/DDBJ databases">
        <title>Ramlibacter sp. GTP1 16S ribosomal RNA gene genome sequencing and assembly.</title>
        <authorList>
            <person name="Kang M."/>
        </authorList>
    </citation>
    <scope>NUCLEOTIDE SEQUENCE</scope>
    <source>
        <strain evidence="1">GTP1</strain>
    </source>
</reference>
<evidence type="ECO:0000313" key="1">
    <source>
        <dbReference type="EMBL" id="MBC5765113.1"/>
    </source>
</evidence>
<comment type="caution">
    <text evidence="1">The sequence shown here is derived from an EMBL/GenBank/DDBJ whole genome shotgun (WGS) entry which is preliminary data.</text>
</comment>
<name>A0A923S2T5_9BURK</name>
<gene>
    <name evidence="1" type="ORF">H8R02_11665</name>
</gene>
<sequence>MNAIARFVVTLVAVALLGAITLVAYKAAKPGQQRVELLDPAKVIILRTPGGMLEVATLKKVEEFGWQARYECPLIDCSSILQPTISRVRVPVHYVYRVPLAETWELQLNGDHYELTVPALQPASPVAFDTGKLEVESQRGWLSPTQASNERSLMRQLGPELDRRAGQDAYLRAVQPHAAQTVQEFARKWMKEQGRAEKLPVRVQFRYSP</sequence>
<dbReference type="Proteomes" id="UP000596827">
    <property type="component" value="Unassembled WGS sequence"/>
</dbReference>
<proteinExistence type="predicted"/>
<dbReference type="RefSeq" id="WP_187081562.1">
    <property type="nucleotide sequence ID" value="NZ_JACORU010000003.1"/>
</dbReference>
<keyword evidence="2" id="KW-1185">Reference proteome</keyword>
<organism evidence="1 2">
    <name type="scientific">Ramlibacter albus</name>
    <dbReference type="NCBI Taxonomy" id="2079448"/>
    <lineage>
        <taxon>Bacteria</taxon>
        <taxon>Pseudomonadati</taxon>
        <taxon>Pseudomonadota</taxon>
        <taxon>Betaproteobacteria</taxon>
        <taxon>Burkholderiales</taxon>
        <taxon>Comamonadaceae</taxon>
        <taxon>Ramlibacter</taxon>
    </lineage>
</organism>
<dbReference type="AlphaFoldDB" id="A0A923S2T5"/>
<evidence type="ECO:0000313" key="2">
    <source>
        <dbReference type="Proteomes" id="UP000596827"/>
    </source>
</evidence>
<protein>
    <recommendedName>
        <fullName evidence="3">DUF4230 domain-containing protein</fullName>
    </recommendedName>
</protein>
<accession>A0A923S2T5</accession>
<dbReference type="EMBL" id="JACORU010000003">
    <property type="protein sequence ID" value="MBC5765113.1"/>
    <property type="molecule type" value="Genomic_DNA"/>
</dbReference>
<evidence type="ECO:0008006" key="3">
    <source>
        <dbReference type="Google" id="ProtNLM"/>
    </source>
</evidence>